<evidence type="ECO:0000313" key="1">
    <source>
        <dbReference type="EMBL" id="AGS53632.1"/>
    </source>
</evidence>
<organism evidence="1">
    <name type="scientific">uncultured bacterium contig00074</name>
    <dbReference type="NCBI Taxonomy" id="1181553"/>
    <lineage>
        <taxon>Bacteria</taxon>
        <taxon>environmental samples</taxon>
    </lineage>
</organism>
<dbReference type="EMBL" id="JQ844238">
    <property type="protein sequence ID" value="AGS53632.1"/>
    <property type="molecule type" value="Genomic_DNA"/>
</dbReference>
<dbReference type="InterPro" id="IPR007367">
    <property type="entry name" value="DUF433"/>
</dbReference>
<reference evidence="1" key="1">
    <citation type="submission" date="2012-03" db="EMBL/GenBank/DDBJ databases">
        <title>Functional metagenomics reveals considerable lignocellulase gene clusters in the gut microbiome of a wood-feeding higher termite.</title>
        <authorList>
            <person name="Liu N."/>
        </authorList>
    </citation>
    <scope>NUCLEOTIDE SEQUENCE</scope>
</reference>
<dbReference type="AlphaFoldDB" id="A0A806K1B3"/>
<evidence type="ECO:0008006" key="2">
    <source>
        <dbReference type="Google" id="ProtNLM"/>
    </source>
</evidence>
<dbReference type="Pfam" id="PF04255">
    <property type="entry name" value="DUF433"/>
    <property type="match status" value="1"/>
</dbReference>
<dbReference type="PANTHER" id="PTHR34849">
    <property type="entry name" value="SSL5025 PROTEIN"/>
    <property type="match status" value="1"/>
</dbReference>
<dbReference type="SUPFAM" id="SSF46689">
    <property type="entry name" value="Homeodomain-like"/>
    <property type="match status" value="1"/>
</dbReference>
<dbReference type="Gene3D" id="1.10.10.10">
    <property type="entry name" value="Winged helix-like DNA-binding domain superfamily/Winged helix DNA-binding domain"/>
    <property type="match status" value="1"/>
</dbReference>
<name>A0A806K1B3_9BACT</name>
<accession>A0A806K1B3</accession>
<dbReference type="PANTHER" id="PTHR34849:SF3">
    <property type="entry name" value="SSR2962 PROTEIN"/>
    <property type="match status" value="1"/>
</dbReference>
<dbReference type="InterPro" id="IPR036388">
    <property type="entry name" value="WH-like_DNA-bd_sf"/>
</dbReference>
<sequence>MENINLKTLIERITLNADVCHGKPTIRNMRYPVDMILDLLASGMSFDEIKEDYPSIEDADILACLAFASRLTQVKTIQRLVV</sequence>
<dbReference type="InterPro" id="IPR009057">
    <property type="entry name" value="Homeodomain-like_sf"/>
</dbReference>
<protein>
    <recommendedName>
        <fullName evidence="2">DUF433 domain-containing protein</fullName>
    </recommendedName>
</protein>
<proteinExistence type="predicted"/>